<dbReference type="EMBL" id="JAIFRP010004408">
    <property type="protein sequence ID" value="KAK2575977.1"/>
    <property type="molecule type" value="Genomic_DNA"/>
</dbReference>
<gene>
    <name evidence="2" type="ORF">KPH14_007338</name>
</gene>
<name>A0AAD9RA37_9HYME</name>
<reference evidence="2" key="2">
    <citation type="journal article" date="2023" name="Commun. Biol.">
        <title>Intrasexual cuticular hydrocarbon dimorphism in a wasp sheds light on hydrocarbon biosynthesis genes in Hymenoptera.</title>
        <authorList>
            <person name="Moris V.C."/>
            <person name="Podsiadlowski L."/>
            <person name="Martin S."/>
            <person name="Oeyen J.P."/>
            <person name="Donath A."/>
            <person name="Petersen M."/>
            <person name="Wilbrandt J."/>
            <person name="Misof B."/>
            <person name="Liedtke D."/>
            <person name="Thamm M."/>
            <person name="Scheiner R."/>
            <person name="Schmitt T."/>
            <person name="Niehuis O."/>
        </authorList>
    </citation>
    <scope>NUCLEOTIDE SEQUENCE</scope>
    <source>
        <strain evidence="2">GBR_01_08_01A</strain>
    </source>
</reference>
<comment type="caution">
    <text evidence="2">The sequence shown here is derived from an EMBL/GenBank/DDBJ whole genome shotgun (WGS) entry which is preliminary data.</text>
</comment>
<evidence type="ECO:0000256" key="1">
    <source>
        <dbReference type="SAM" id="MobiDB-lite"/>
    </source>
</evidence>
<organism evidence="2 3">
    <name type="scientific">Odynerus spinipes</name>
    <dbReference type="NCBI Taxonomy" id="1348599"/>
    <lineage>
        <taxon>Eukaryota</taxon>
        <taxon>Metazoa</taxon>
        <taxon>Ecdysozoa</taxon>
        <taxon>Arthropoda</taxon>
        <taxon>Hexapoda</taxon>
        <taxon>Insecta</taxon>
        <taxon>Pterygota</taxon>
        <taxon>Neoptera</taxon>
        <taxon>Endopterygota</taxon>
        <taxon>Hymenoptera</taxon>
        <taxon>Apocrita</taxon>
        <taxon>Aculeata</taxon>
        <taxon>Vespoidea</taxon>
        <taxon>Vespidae</taxon>
        <taxon>Eumeninae</taxon>
        <taxon>Odynerus</taxon>
    </lineage>
</organism>
<protein>
    <submittedName>
        <fullName evidence="2">Uncharacterized protein</fullName>
    </submittedName>
</protein>
<proteinExistence type="predicted"/>
<evidence type="ECO:0000313" key="3">
    <source>
        <dbReference type="Proteomes" id="UP001258017"/>
    </source>
</evidence>
<dbReference type="Proteomes" id="UP001258017">
    <property type="component" value="Unassembled WGS sequence"/>
</dbReference>
<keyword evidence="3" id="KW-1185">Reference proteome</keyword>
<accession>A0AAD9RA37</accession>
<sequence length="78" mass="8728">MSYSGDGRLVWQEWRGGRERAGTFCHEATNPGRASINDTDTEDIIKTARLERATIFEADKANRNNSLDPNDSDDKVGK</sequence>
<dbReference type="AlphaFoldDB" id="A0AAD9RA37"/>
<evidence type="ECO:0000313" key="2">
    <source>
        <dbReference type="EMBL" id="KAK2575977.1"/>
    </source>
</evidence>
<reference evidence="2" key="1">
    <citation type="submission" date="2021-08" db="EMBL/GenBank/DDBJ databases">
        <authorList>
            <person name="Misof B."/>
            <person name="Oliver O."/>
            <person name="Podsiadlowski L."/>
            <person name="Donath A."/>
            <person name="Peters R."/>
            <person name="Mayer C."/>
            <person name="Rust J."/>
            <person name="Gunkel S."/>
            <person name="Lesny P."/>
            <person name="Martin S."/>
            <person name="Oeyen J.P."/>
            <person name="Petersen M."/>
            <person name="Panagiotis P."/>
            <person name="Wilbrandt J."/>
            <person name="Tanja T."/>
        </authorList>
    </citation>
    <scope>NUCLEOTIDE SEQUENCE</scope>
    <source>
        <strain evidence="2">GBR_01_08_01A</strain>
        <tissue evidence="2">Thorax + abdomen</tissue>
    </source>
</reference>
<feature type="region of interest" description="Disordered" evidence="1">
    <location>
        <begin position="57"/>
        <end position="78"/>
    </location>
</feature>